<accession>A0A8D9GCN8</accession>
<dbReference type="Gramene" id="A05p29100.2_BraZ1">
    <property type="protein sequence ID" value="A05p29100.2_BraZ1.CDS.1"/>
    <property type="gene ID" value="A05g29100.2_BraZ1"/>
</dbReference>
<feature type="non-terminal residue" evidence="2">
    <location>
        <position position="1"/>
    </location>
</feature>
<organism evidence="2 3">
    <name type="scientific">Brassica campestris</name>
    <name type="common">Field mustard</name>
    <dbReference type="NCBI Taxonomy" id="3711"/>
    <lineage>
        <taxon>Eukaryota</taxon>
        <taxon>Viridiplantae</taxon>
        <taxon>Streptophyta</taxon>
        <taxon>Embryophyta</taxon>
        <taxon>Tracheophyta</taxon>
        <taxon>Spermatophyta</taxon>
        <taxon>Magnoliopsida</taxon>
        <taxon>eudicotyledons</taxon>
        <taxon>Gunneridae</taxon>
        <taxon>Pentapetalae</taxon>
        <taxon>rosids</taxon>
        <taxon>malvids</taxon>
        <taxon>Brassicales</taxon>
        <taxon>Brassicaceae</taxon>
        <taxon>Brassiceae</taxon>
        <taxon>Brassica</taxon>
    </lineage>
</organism>
<gene>
    <name evidence="2" type="ORF">BRAPAZ1V2_A05P29100.2</name>
</gene>
<proteinExistence type="predicted"/>
<evidence type="ECO:0000313" key="3">
    <source>
        <dbReference type="Proteomes" id="UP000694005"/>
    </source>
</evidence>
<dbReference type="Proteomes" id="UP000694005">
    <property type="component" value="Chromosome A05"/>
</dbReference>
<sequence length="95" mass="10531">FGHCISGEALGLCVSGLALSLCVSGEALCRSPVKLFAAASPVKLMQRWSNQKLTWKRKDLLSKFNLVDATLWMQNLSMETRGCNYEDVEPVNKPE</sequence>
<dbReference type="EMBL" id="LS974621">
    <property type="protein sequence ID" value="CAG7876389.1"/>
    <property type="molecule type" value="Genomic_DNA"/>
</dbReference>
<protein>
    <submittedName>
        <fullName evidence="2">Uncharacterized protein</fullName>
    </submittedName>
</protein>
<keyword evidence="1" id="KW-0732">Signal</keyword>
<evidence type="ECO:0000313" key="2">
    <source>
        <dbReference type="EMBL" id="CAG7876389.1"/>
    </source>
</evidence>
<feature type="signal peptide" evidence="1">
    <location>
        <begin position="1"/>
        <end position="20"/>
    </location>
</feature>
<dbReference type="AlphaFoldDB" id="A0A8D9GCN8"/>
<evidence type="ECO:0000256" key="1">
    <source>
        <dbReference type="SAM" id="SignalP"/>
    </source>
</evidence>
<name>A0A8D9GCN8_BRACM</name>
<reference evidence="2 3" key="1">
    <citation type="submission" date="2021-07" db="EMBL/GenBank/DDBJ databases">
        <authorList>
            <consortium name="Genoscope - CEA"/>
            <person name="William W."/>
        </authorList>
    </citation>
    <scope>NUCLEOTIDE SEQUENCE [LARGE SCALE GENOMIC DNA]</scope>
</reference>
<feature type="chain" id="PRO_5035001575" evidence="1">
    <location>
        <begin position="21"/>
        <end position="95"/>
    </location>
</feature>